<evidence type="ECO:0000313" key="6">
    <source>
        <dbReference type="EMBL" id="KAK7109237.1"/>
    </source>
</evidence>
<feature type="domain" description="Granulins" evidence="5">
    <location>
        <begin position="124"/>
        <end position="137"/>
    </location>
</feature>
<keyword evidence="3" id="KW-0964">Secreted</keyword>
<organism evidence="6 7">
    <name type="scientific">Littorina saxatilis</name>
    <dbReference type="NCBI Taxonomy" id="31220"/>
    <lineage>
        <taxon>Eukaryota</taxon>
        <taxon>Metazoa</taxon>
        <taxon>Spiralia</taxon>
        <taxon>Lophotrochozoa</taxon>
        <taxon>Mollusca</taxon>
        <taxon>Gastropoda</taxon>
        <taxon>Caenogastropoda</taxon>
        <taxon>Littorinimorpha</taxon>
        <taxon>Littorinoidea</taxon>
        <taxon>Littorinidae</taxon>
        <taxon>Littorina</taxon>
    </lineage>
</organism>
<evidence type="ECO:0000259" key="5">
    <source>
        <dbReference type="PROSITE" id="PS00799"/>
    </source>
</evidence>
<comment type="caution">
    <text evidence="6">The sequence shown here is derived from an EMBL/GenBank/DDBJ whole genome shotgun (WGS) entry which is preliminary data.</text>
</comment>
<feature type="domain" description="Granulins" evidence="5">
    <location>
        <begin position="45"/>
        <end position="58"/>
    </location>
</feature>
<feature type="domain" description="Granulins" evidence="5">
    <location>
        <begin position="288"/>
        <end position="301"/>
    </location>
</feature>
<evidence type="ECO:0000313" key="7">
    <source>
        <dbReference type="Proteomes" id="UP001374579"/>
    </source>
</evidence>
<reference evidence="6 7" key="1">
    <citation type="submission" date="2024-02" db="EMBL/GenBank/DDBJ databases">
        <title>Chromosome-scale genome assembly of the rough periwinkle Littorina saxatilis.</title>
        <authorList>
            <person name="De Jode A."/>
            <person name="Faria R."/>
            <person name="Formenti G."/>
            <person name="Sims Y."/>
            <person name="Smith T.P."/>
            <person name="Tracey A."/>
            <person name="Wood J.M.D."/>
            <person name="Zagrodzka Z.B."/>
            <person name="Johannesson K."/>
            <person name="Butlin R.K."/>
            <person name="Leder E.H."/>
        </authorList>
    </citation>
    <scope>NUCLEOTIDE SEQUENCE [LARGE SCALE GENOMIC DNA]</scope>
    <source>
        <strain evidence="6">Snail1</strain>
        <tissue evidence="6">Muscle</tissue>
    </source>
</reference>
<dbReference type="Gene3D" id="2.10.25.160">
    <property type="entry name" value="Granulin"/>
    <property type="match status" value="5"/>
</dbReference>
<dbReference type="AlphaFoldDB" id="A0AAN9BP94"/>
<keyword evidence="4" id="KW-1015">Disulfide bond</keyword>
<feature type="domain" description="Granulins" evidence="5">
    <location>
        <begin position="206"/>
        <end position="219"/>
    </location>
</feature>
<dbReference type="PROSITE" id="PS00799">
    <property type="entry name" value="GRANULINS"/>
    <property type="match status" value="5"/>
</dbReference>
<feature type="domain" description="Granulins" evidence="5">
    <location>
        <begin position="367"/>
        <end position="380"/>
    </location>
</feature>
<dbReference type="Proteomes" id="UP001374579">
    <property type="component" value="Unassembled WGS sequence"/>
</dbReference>
<comment type="subcellular location">
    <subcellularLocation>
        <location evidence="1">Secreted</location>
    </subcellularLocation>
</comment>
<protein>
    <recommendedName>
        <fullName evidence="5">Granulins domain-containing protein</fullName>
    </recommendedName>
</protein>
<dbReference type="SMART" id="SM00277">
    <property type="entry name" value="GRAN"/>
    <property type="match status" value="5"/>
</dbReference>
<dbReference type="GO" id="GO:0005576">
    <property type="term" value="C:extracellular region"/>
    <property type="evidence" value="ECO:0007669"/>
    <property type="project" value="UniProtKB-SubCell"/>
</dbReference>
<dbReference type="SMART" id="SM00289">
    <property type="entry name" value="WR1"/>
    <property type="match status" value="5"/>
</dbReference>
<comment type="similarity">
    <text evidence="2">Belongs to the granulin family.</text>
</comment>
<sequence length="408" mass="43762">MVPRHRLAAGQVKCDATHECPAGHTCCQVAGGQWGCCPLPQAVCCSDQVHCCPNGYTCHTTTGKCSKGIYSLPWFTKQAAIVNEPEKVEAVKCDATYECPDGHTCCQVNNGEWGCCPLPQAVCCDDHVHCCPNGYTCHTTTGKCNKGLSTLAWLEKQSAIVKPLAVQKKVEAVKCDATHECPDGHTCCQVAGGQWGCCPLPQAVCCSDQVHCCPNGYTCHTTTGKCNKGLSTLAWLEKQSAIVKPLAVQKKVEAVKCDATHECPDGHTCCQVAGGQWGCCPLPQAVCCSDQVHCCPNGYTCHTTTGKCNKGIYSLPWFTKQAAIVNEPEKVEAVKCDATHECPDGHTCCQVAGGQWGCCPLPQAVCCTDQVHCCPNGYTCHTTTGKCNKQGALELTWWEKLPARKSRQ</sequence>
<dbReference type="InterPro" id="IPR006150">
    <property type="entry name" value="Cys_repeat_1"/>
</dbReference>
<evidence type="ECO:0000256" key="1">
    <source>
        <dbReference type="ARBA" id="ARBA00004613"/>
    </source>
</evidence>
<dbReference type="Pfam" id="PF00396">
    <property type="entry name" value="Granulin"/>
    <property type="match status" value="5"/>
</dbReference>
<keyword evidence="7" id="KW-1185">Reference proteome</keyword>
<evidence type="ECO:0000256" key="4">
    <source>
        <dbReference type="ARBA" id="ARBA00023157"/>
    </source>
</evidence>
<dbReference type="FunFam" id="2.10.25.160:FF:000001">
    <property type="entry name" value="Granulin precursor"/>
    <property type="match status" value="5"/>
</dbReference>
<dbReference type="PANTHER" id="PTHR12274:SF3">
    <property type="entry name" value="PROGRANULIN"/>
    <property type="match status" value="1"/>
</dbReference>
<name>A0AAN9BP94_9CAEN</name>
<accession>A0AAN9BP94</accession>
<dbReference type="InterPro" id="IPR039036">
    <property type="entry name" value="Granulin_fam"/>
</dbReference>
<dbReference type="EMBL" id="JBAMIC010000003">
    <property type="protein sequence ID" value="KAK7109237.1"/>
    <property type="molecule type" value="Genomic_DNA"/>
</dbReference>
<dbReference type="InterPro" id="IPR037277">
    <property type="entry name" value="Granulin_sf"/>
</dbReference>
<dbReference type="InterPro" id="IPR000118">
    <property type="entry name" value="Granulin"/>
</dbReference>
<evidence type="ECO:0000256" key="3">
    <source>
        <dbReference type="ARBA" id="ARBA00022525"/>
    </source>
</evidence>
<proteinExistence type="inferred from homology"/>
<dbReference type="SUPFAM" id="SSF57277">
    <property type="entry name" value="Granulin repeat"/>
    <property type="match status" value="5"/>
</dbReference>
<dbReference type="PANTHER" id="PTHR12274">
    <property type="entry name" value="GRANULIN"/>
    <property type="match status" value="1"/>
</dbReference>
<gene>
    <name evidence="6" type="ORF">V1264_013315</name>
</gene>
<evidence type="ECO:0000256" key="2">
    <source>
        <dbReference type="ARBA" id="ARBA00010093"/>
    </source>
</evidence>